<dbReference type="AlphaFoldDB" id="A0A1T5A2L7"/>
<keyword evidence="5 7" id="KW-1133">Transmembrane helix</keyword>
<gene>
    <name evidence="10" type="ORF">SAMN05661099_0245</name>
</gene>
<dbReference type="GO" id="GO:0044874">
    <property type="term" value="P:lipoprotein localization to outer membrane"/>
    <property type="evidence" value="ECO:0007669"/>
    <property type="project" value="TreeGrafter"/>
</dbReference>
<feature type="domain" description="ABC3 transporter permease C-terminal" evidence="8">
    <location>
        <begin position="274"/>
        <end position="399"/>
    </location>
</feature>
<proteinExistence type="inferred from homology"/>
<dbReference type="PANTHER" id="PTHR30489:SF0">
    <property type="entry name" value="LIPOPROTEIN-RELEASING SYSTEM TRANSMEMBRANE PROTEIN LOLE"/>
    <property type="match status" value="1"/>
</dbReference>
<keyword evidence="10" id="KW-0449">Lipoprotein</keyword>
<evidence type="ECO:0000256" key="6">
    <source>
        <dbReference type="ARBA" id="ARBA00023136"/>
    </source>
</evidence>
<protein>
    <submittedName>
        <fullName evidence="10">Lipoprotein-releasing system permease protein</fullName>
    </submittedName>
</protein>
<reference evidence="11" key="1">
    <citation type="submission" date="2017-02" db="EMBL/GenBank/DDBJ databases">
        <authorList>
            <person name="Varghese N."/>
            <person name="Submissions S."/>
        </authorList>
    </citation>
    <scope>NUCLEOTIDE SEQUENCE [LARGE SCALE GENOMIC DNA]</scope>
    <source>
        <strain evidence="11">DSM 22385</strain>
    </source>
</reference>
<evidence type="ECO:0000259" key="9">
    <source>
        <dbReference type="Pfam" id="PF12704"/>
    </source>
</evidence>
<feature type="transmembrane region" description="Helical" evidence="7">
    <location>
        <begin position="274"/>
        <end position="297"/>
    </location>
</feature>
<feature type="transmembrane region" description="Helical" evidence="7">
    <location>
        <begin position="372"/>
        <end position="394"/>
    </location>
</feature>
<dbReference type="Pfam" id="PF02687">
    <property type="entry name" value="FtsX"/>
    <property type="match status" value="1"/>
</dbReference>
<feature type="domain" description="MacB-like periplasmic core" evidence="9">
    <location>
        <begin position="26"/>
        <end position="241"/>
    </location>
</feature>
<feature type="transmembrane region" description="Helical" evidence="7">
    <location>
        <begin position="22"/>
        <end position="45"/>
    </location>
</feature>
<accession>A0A1T5A2L7</accession>
<dbReference type="InterPro" id="IPR003838">
    <property type="entry name" value="ABC3_permease_C"/>
</dbReference>
<evidence type="ECO:0000256" key="1">
    <source>
        <dbReference type="ARBA" id="ARBA00004651"/>
    </source>
</evidence>
<name>A0A1T5A2L7_9SPHI</name>
<keyword evidence="6 7" id="KW-0472">Membrane</keyword>
<keyword evidence="11" id="KW-1185">Reference proteome</keyword>
<evidence type="ECO:0000259" key="8">
    <source>
        <dbReference type="Pfam" id="PF02687"/>
    </source>
</evidence>
<dbReference type="RefSeq" id="WP_079700748.1">
    <property type="nucleotide sequence ID" value="NZ_FUYR01000001.1"/>
</dbReference>
<keyword evidence="4 7" id="KW-0812">Transmembrane</keyword>
<evidence type="ECO:0000313" key="10">
    <source>
        <dbReference type="EMBL" id="SKB29186.1"/>
    </source>
</evidence>
<evidence type="ECO:0000256" key="3">
    <source>
        <dbReference type="ARBA" id="ARBA00022475"/>
    </source>
</evidence>
<evidence type="ECO:0000256" key="4">
    <source>
        <dbReference type="ARBA" id="ARBA00022692"/>
    </source>
</evidence>
<dbReference type="Pfam" id="PF12704">
    <property type="entry name" value="MacB_PCD"/>
    <property type="match status" value="1"/>
</dbReference>
<dbReference type="EMBL" id="FUYR01000001">
    <property type="protein sequence ID" value="SKB29186.1"/>
    <property type="molecule type" value="Genomic_DNA"/>
</dbReference>
<feature type="transmembrane region" description="Helical" evidence="7">
    <location>
        <begin position="318"/>
        <end position="344"/>
    </location>
</feature>
<dbReference type="InterPro" id="IPR051447">
    <property type="entry name" value="Lipoprotein-release_system"/>
</dbReference>
<sequence length="406" mass="45703">MNLPLFIAKRITFNSERTFSKLIVRIAILGIMLGLAVMILSVAIVKGFKSEIREKVRGFSGDIQISKLDLNTSFENSPFSVSKDTLNQLASMPGVSYLQAFATKPGIINTNNEVEGVVLKGVDRSYRWEYFKNTLVAGNVIDFSDSVKARTQILISKYTADRLNLKVGDDFLMYFIENSLRKRKFVIQGIYNLGVEEVDKTFVIGDLSLIRSLNKWNKSQVGGYELRVDDFNQLEETTNQIYDNINIELRSFSVKDYYPTIFEWLSLLDVNAQVILVLMMAVAVINMISALLIMILERTNMIGILKALGSTNWNVRKIFLYNAAYLIGFGLLLGNILGIGLGLIQAETHFFKLDQASYYMSFVPVQLEIQDILLLNAGTLIISILVLLIPSLLVTRISPLKAISFK</sequence>
<keyword evidence="3" id="KW-1003">Cell membrane</keyword>
<evidence type="ECO:0000313" key="11">
    <source>
        <dbReference type="Proteomes" id="UP000189981"/>
    </source>
</evidence>
<dbReference type="STRING" id="572036.SAMN05661099_0245"/>
<dbReference type="Proteomes" id="UP000189981">
    <property type="component" value="Unassembled WGS sequence"/>
</dbReference>
<organism evidence="10 11">
    <name type="scientific">Daejeonella lutea</name>
    <dbReference type="NCBI Taxonomy" id="572036"/>
    <lineage>
        <taxon>Bacteria</taxon>
        <taxon>Pseudomonadati</taxon>
        <taxon>Bacteroidota</taxon>
        <taxon>Sphingobacteriia</taxon>
        <taxon>Sphingobacteriales</taxon>
        <taxon>Sphingobacteriaceae</taxon>
        <taxon>Daejeonella</taxon>
    </lineage>
</organism>
<dbReference type="InterPro" id="IPR025857">
    <property type="entry name" value="MacB_PCD"/>
</dbReference>
<dbReference type="OrthoDB" id="1522670at2"/>
<comment type="subcellular location">
    <subcellularLocation>
        <location evidence="1">Cell membrane</location>
        <topology evidence="1">Multi-pass membrane protein</topology>
    </subcellularLocation>
</comment>
<comment type="similarity">
    <text evidence="2">Belongs to the ABC-4 integral membrane protein family. LolC/E subfamily.</text>
</comment>
<evidence type="ECO:0000256" key="5">
    <source>
        <dbReference type="ARBA" id="ARBA00022989"/>
    </source>
</evidence>
<evidence type="ECO:0000256" key="7">
    <source>
        <dbReference type="SAM" id="Phobius"/>
    </source>
</evidence>
<evidence type="ECO:0000256" key="2">
    <source>
        <dbReference type="ARBA" id="ARBA00005236"/>
    </source>
</evidence>
<dbReference type="GO" id="GO:0098797">
    <property type="term" value="C:plasma membrane protein complex"/>
    <property type="evidence" value="ECO:0007669"/>
    <property type="project" value="TreeGrafter"/>
</dbReference>
<dbReference type="PANTHER" id="PTHR30489">
    <property type="entry name" value="LIPOPROTEIN-RELEASING SYSTEM TRANSMEMBRANE PROTEIN LOLE"/>
    <property type="match status" value="1"/>
</dbReference>